<evidence type="ECO:0000256" key="2">
    <source>
        <dbReference type="SAM" id="SignalP"/>
    </source>
</evidence>
<reference evidence="3" key="1">
    <citation type="submission" date="2020-09" db="EMBL/GenBank/DDBJ databases">
        <title>Nocardioides sp. strain MJB4 16S ribosomal RNA gene Genome sequencing and assembly.</title>
        <authorList>
            <person name="Kim I."/>
        </authorList>
    </citation>
    <scope>NUCLEOTIDE SEQUENCE</scope>
    <source>
        <strain evidence="3">MJB4</strain>
    </source>
</reference>
<dbReference type="RefSeq" id="WP_192139994.1">
    <property type="nucleotide sequence ID" value="NZ_JACYXZ010000001.1"/>
</dbReference>
<protein>
    <recommendedName>
        <fullName evidence="5">Right-handed parallel beta-helix repeat-containing protein</fullName>
    </recommendedName>
</protein>
<feature type="region of interest" description="Disordered" evidence="1">
    <location>
        <begin position="207"/>
        <end position="226"/>
    </location>
</feature>
<evidence type="ECO:0000313" key="3">
    <source>
        <dbReference type="EMBL" id="MBD8868391.1"/>
    </source>
</evidence>
<organism evidence="3 4">
    <name type="scientific">Nocardioides donggukensis</name>
    <dbReference type="NCBI Taxonomy" id="2774019"/>
    <lineage>
        <taxon>Bacteria</taxon>
        <taxon>Bacillati</taxon>
        <taxon>Actinomycetota</taxon>
        <taxon>Actinomycetes</taxon>
        <taxon>Propionibacteriales</taxon>
        <taxon>Nocardioidaceae</taxon>
        <taxon>Nocardioides</taxon>
    </lineage>
</organism>
<keyword evidence="4" id="KW-1185">Reference proteome</keyword>
<dbReference type="InterPro" id="IPR011050">
    <property type="entry name" value="Pectin_lyase_fold/virulence"/>
</dbReference>
<evidence type="ECO:0000313" key="4">
    <source>
        <dbReference type="Proteomes" id="UP000616839"/>
    </source>
</evidence>
<dbReference type="Proteomes" id="UP000616839">
    <property type="component" value="Unassembled WGS sequence"/>
</dbReference>
<feature type="signal peptide" evidence="2">
    <location>
        <begin position="1"/>
        <end position="30"/>
    </location>
</feature>
<keyword evidence="2" id="KW-0732">Signal</keyword>
<gene>
    <name evidence="3" type="ORF">IE331_02040</name>
</gene>
<comment type="caution">
    <text evidence="3">The sequence shown here is derived from an EMBL/GenBank/DDBJ whole genome shotgun (WGS) entry which is preliminary data.</text>
</comment>
<feature type="region of interest" description="Disordered" evidence="1">
    <location>
        <begin position="699"/>
        <end position="729"/>
    </location>
</feature>
<dbReference type="AlphaFoldDB" id="A0A927K5U3"/>
<evidence type="ECO:0000256" key="1">
    <source>
        <dbReference type="SAM" id="MobiDB-lite"/>
    </source>
</evidence>
<dbReference type="PANTHER" id="PTHR34720:SF9">
    <property type="entry name" value="BLR4714 PROTEIN"/>
    <property type="match status" value="1"/>
</dbReference>
<dbReference type="SUPFAM" id="SSF51126">
    <property type="entry name" value="Pectin lyase-like"/>
    <property type="match status" value="3"/>
</dbReference>
<evidence type="ECO:0008006" key="5">
    <source>
        <dbReference type="Google" id="ProtNLM"/>
    </source>
</evidence>
<name>A0A927K5U3_9ACTN</name>
<accession>A0A927K5U3</accession>
<dbReference type="EMBL" id="JACYXZ010000001">
    <property type="protein sequence ID" value="MBD8868391.1"/>
    <property type="molecule type" value="Genomic_DNA"/>
</dbReference>
<proteinExistence type="predicted"/>
<dbReference type="PANTHER" id="PTHR34720">
    <property type="entry name" value="MICROCYSTIN DEPENDENT PROTEIN"/>
    <property type="match status" value="1"/>
</dbReference>
<feature type="chain" id="PRO_5036719913" description="Right-handed parallel beta-helix repeat-containing protein" evidence="2">
    <location>
        <begin position="31"/>
        <end position="729"/>
    </location>
</feature>
<sequence>MRKRSFRTVAGGAAGVLALSAAAVMSPAQAAATTYEVRTEAQLRAAVVDANENPGADRIVLRASITFGSSPEEAIPGPDGPQTGDLDVTDELTVLGSGKTIDANGVDRVFDVTGDVALTLQGLVLRGGAPALGESGGAVRSTGSLVVRDSVAVGNAVEGAGASGGALFNDGGTLLVEGSILKRNAAVRAGGAIEANAGTTRVLGSRLVNNSAGPTPGNGGGLHLTGEGRVEVTDSDVLRNTATAEGGGLWNSAAGTFVVLRSEVRGNVAEGAEATNGGGGLFNDGGFLNVRRSLVQGNSATGASGSGGGVLNDAGRLRLGRSTVRDNEAERAGGGIETNAGTVDLRRTDLIRNEVGANPGNGGGLHVSGAGVVDYVRGTVFGNYASLEGGGLWNSAGGRMLLDYVDVEENVADGDDSDNGGGGLYNDGGFLKSRHSSISGNSASGAAGSGGGVLNNGGFLRLGRTTLRANDAQRAGGGIETNSGPVSLRRTDLVRNEAGTAPGNGGGLHVTGRSKVTYIHGAVVGNRAGSEGGGLWNSVTGEMRLEDLVVRGNVAEGDDATNGGGGLFNDGGFLNVLDSKIKRNSATGASGSGGGVFNEGGLLWMGDTVLRQNDAERAGGGIETNAGEVTLEGVDMFGNTAGDNPGNGGGLHVSGNGRVDYDGGTVTNNAAANEGGGLWNSAVGTIRTTGVTIRGNTAPVGPNVFNQPPGGTFTVDGTPIPPGDNDFSN</sequence>